<feature type="non-terminal residue" evidence="2">
    <location>
        <position position="1"/>
    </location>
</feature>
<accession>A0A6V7HFM1</accession>
<evidence type="ECO:0000313" key="3">
    <source>
        <dbReference type="Proteomes" id="UP000752696"/>
    </source>
</evidence>
<name>A0A6V7HFM1_9HYME</name>
<sequence>KIHEIRDTRGRFRQKFERHSSNIGEFNIRFGRLNDDDLPYPTSVVSGQRRRVGGPDTCGPRTKSTVELRTAGQSEKDRGRARSAESERELRGPGSSSGPGIGAERGSRGQRHIPRQNGCQ</sequence>
<reference evidence="2" key="1">
    <citation type="submission" date="2020-07" db="EMBL/GenBank/DDBJ databases">
        <authorList>
            <person name="Nazaruddin N."/>
        </authorList>
    </citation>
    <scope>NUCLEOTIDE SEQUENCE</scope>
</reference>
<evidence type="ECO:0000256" key="1">
    <source>
        <dbReference type="SAM" id="MobiDB-lite"/>
    </source>
</evidence>
<feature type="compositionally biased region" description="Basic and acidic residues" evidence="1">
    <location>
        <begin position="74"/>
        <end position="91"/>
    </location>
</feature>
<dbReference type="Proteomes" id="UP000752696">
    <property type="component" value="Unassembled WGS sequence"/>
</dbReference>
<comment type="caution">
    <text evidence="2">The sequence shown here is derived from an EMBL/GenBank/DDBJ whole genome shotgun (WGS) entry which is preliminary data.</text>
</comment>
<feature type="region of interest" description="Disordered" evidence="1">
    <location>
        <begin position="32"/>
        <end position="120"/>
    </location>
</feature>
<organism evidence="2 3">
    <name type="scientific">Heterotrigona itama</name>
    <dbReference type="NCBI Taxonomy" id="395501"/>
    <lineage>
        <taxon>Eukaryota</taxon>
        <taxon>Metazoa</taxon>
        <taxon>Ecdysozoa</taxon>
        <taxon>Arthropoda</taxon>
        <taxon>Hexapoda</taxon>
        <taxon>Insecta</taxon>
        <taxon>Pterygota</taxon>
        <taxon>Neoptera</taxon>
        <taxon>Endopterygota</taxon>
        <taxon>Hymenoptera</taxon>
        <taxon>Apocrita</taxon>
        <taxon>Aculeata</taxon>
        <taxon>Apoidea</taxon>
        <taxon>Anthophila</taxon>
        <taxon>Apidae</taxon>
        <taxon>Heterotrigona</taxon>
    </lineage>
</organism>
<proteinExistence type="predicted"/>
<evidence type="ECO:0000313" key="2">
    <source>
        <dbReference type="EMBL" id="CAD1479443.1"/>
    </source>
</evidence>
<gene>
    <name evidence="2" type="ORF">MHI_LOCUS859341</name>
</gene>
<protein>
    <submittedName>
        <fullName evidence="2">Uncharacterized protein</fullName>
    </submittedName>
</protein>
<dbReference type="EMBL" id="CAJDYZ010011435">
    <property type="protein sequence ID" value="CAD1479443.1"/>
    <property type="molecule type" value="Genomic_DNA"/>
</dbReference>
<keyword evidence="3" id="KW-1185">Reference proteome</keyword>
<dbReference type="AlphaFoldDB" id="A0A6V7HFM1"/>
<feature type="compositionally biased region" description="Polar residues" evidence="1">
    <location>
        <begin position="62"/>
        <end position="73"/>
    </location>
</feature>